<keyword evidence="3" id="KW-1185">Reference proteome</keyword>
<dbReference type="STRING" id="1123382.SAMN02745221_01448"/>
<evidence type="ECO:0000259" key="1">
    <source>
        <dbReference type="SMART" id="SM00933"/>
    </source>
</evidence>
<name>A0A1M5PE41_9FIRM</name>
<evidence type="ECO:0000313" key="3">
    <source>
        <dbReference type="Proteomes" id="UP000242329"/>
    </source>
</evidence>
<feature type="domain" description="NurA" evidence="1">
    <location>
        <begin position="58"/>
        <end position="293"/>
    </location>
</feature>
<gene>
    <name evidence="2" type="ORF">SAMN02745221_01448</name>
</gene>
<dbReference type="Proteomes" id="UP000242329">
    <property type="component" value="Unassembled WGS sequence"/>
</dbReference>
<reference evidence="3" key="1">
    <citation type="submission" date="2016-11" db="EMBL/GenBank/DDBJ databases">
        <authorList>
            <person name="Varghese N."/>
            <person name="Submissions S."/>
        </authorList>
    </citation>
    <scope>NUCLEOTIDE SEQUENCE [LARGE SCALE GENOMIC DNA]</scope>
    <source>
        <strain evidence="3">DSM 11003</strain>
    </source>
</reference>
<protein>
    <submittedName>
        <fullName evidence="2">NurA domain-containing protein</fullName>
    </submittedName>
</protein>
<dbReference type="SMART" id="SM00933">
    <property type="entry name" value="NurA"/>
    <property type="match status" value="1"/>
</dbReference>
<dbReference type="OrthoDB" id="2986419at2"/>
<proteinExistence type="predicted"/>
<dbReference type="Pfam" id="PF09376">
    <property type="entry name" value="NurA"/>
    <property type="match status" value="1"/>
</dbReference>
<dbReference type="AlphaFoldDB" id="A0A1M5PE41"/>
<organism evidence="2 3">
    <name type="scientific">Thermosyntropha lipolytica DSM 11003</name>
    <dbReference type="NCBI Taxonomy" id="1123382"/>
    <lineage>
        <taxon>Bacteria</taxon>
        <taxon>Bacillati</taxon>
        <taxon>Bacillota</taxon>
        <taxon>Clostridia</taxon>
        <taxon>Eubacteriales</taxon>
        <taxon>Syntrophomonadaceae</taxon>
        <taxon>Thermosyntropha</taxon>
    </lineage>
</organism>
<evidence type="ECO:0000313" key="2">
    <source>
        <dbReference type="EMBL" id="SHH00076.1"/>
    </source>
</evidence>
<accession>A0A1M5PE41</accession>
<dbReference type="RefSeq" id="WP_073092156.1">
    <property type="nucleotide sequence ID" value="NZ_FQWY01000022.1"/>
</dbReference>
<dbReference type="InterPro" id="IPR018977">
    <property type="entry name" value="NurA_domain"/>
</dbReference>
<sequence length="324" mass="37699">MWNVQMVKDLRQFNVYIKTASKAIPHREELRKALSLWGTFRLGEKIPSLKLKELLGERTIAAVDGSRIEYASFYPYSLVLLRTLGKCTGREDLEKSKVITPLHAETAALVYKKKEKEGIGEEEAYRLYLKEELAHLEILTALEIAEKYKPCLLMLDGGFLLFDQFAEWRKLYKFCLENDIILVGIIEEVATSVLAKWLDLRLDHSLRIYDREILFGLLDKGEYLLFAADKNIKKNYHTVFARLGSLPQAIGCDFLAEQREKITQAMNLLYTLTPRHGQGIPLWLQITDAKVRLRKKETEKLIENCLEPELRELFFRANRERRAF</sequence>
<dbReference type="EMBL" id="FQWY01000022">
    <property type="protein sequence ID" value="SHH00076.1"/>
    <property type="molecule type" value="Genomic_DNA"/>
</dbReference>